<evidence type="ECO:0008006" key="3">
    <source>
        <dbReference type="Google" id="ProtNLM"/>
    </source>
</evidence>
<dbReference type="EMBL" id="PHIG01000047">
    <property type="protein sequence ID" value="PJK28324.1"/>
    <property type="molecule type" value="Genomic_DNA"/>
</dbReference>
<dbReference type="Gene3D" id="3.40.1440.10">
    <property type="entry name" value="GIY-YIG endonuclease"/>
    <property type="match status" value="1"/>
</dbReference>
<evidence type="ECO:0000313" key="2">
    <source>
        <dbReference type="Proteomes" id="UP000229498"/>
    </source>
</evidence>
<reference evidence="1 2" key="1">
    <citation type="submission" date="2017-11" db="EMBL/GenBank/DDBJ databases">
        <title>Draft genome sequence of Rhizobiales bacterium SY3-13.</title>
        <authorList>
            <person name="Sun C."/>
        </authorList>
    </citation>
    <scope>NUCLEOTIDE SEQUENCE [LARGE SCALE GENOMIC DNA]</scope>
    <source>
        <strain evidence="1 2">SY3-13</strain>
    </source>
</reference>
<proteinExistence type="predicted"/>
<dbReference type="Proteomes" id="UP000229498">
    <property type="component" value="Unassembled WGS sequence"/>
</dbReference>
<dbReference type="RefSeq" id="WP_109794771.1">
    <property type="nucleotide sequence ID" value="NZ_PHIG01000047.1"/>
</dbReference>
<keyword evidence="2" id="KW-1185">Reference proteome</keyword>
<dbReference type="SUPFAM" id="SSF82771">
    <property type="entry name" value="GIY-YIG endonuclease"/>
    <property type="match status" value="1"/>
</dbReference>
<sequence>MVDLSDLLRLEGLEPKDVLVLRHRPPEPELARVLPWLADQRPDLFNAYQSTQNPRAESALSNAVYVAAFVVLDDGRVVFAGLYRNAGWSPMDRDAFRALDAHRELARFGMTGFAEADAGETVRRFDLRLTETFADWKGRLIIDWPPPPIAWHRWADRNVFRVRAILEESALNPPMPDWRELVLGWEELDVLPARWRSALTQWRGIYQIYDASDGMRYVGAAYGGENILGRWQNYAASGHGDNLLLKARDPHQFRFSILERVSPDMMPDDVIRLEATWKRRLHTRDPAGLNSN</sequence>
<gene>
    <name evidence="1" type="ORF">CVT23_18310</name>
</gene>
<name>A0A2M9FY00_9PROT</name>
<comment type="caution">
    <text evidence="1">The sequence shown here is derived from an EMBL/GenBank/DDBJ whole genome shotgun (WGS) entry which is preliminary data.</text>
</comment>
<dbReference type="OrthoDB" id="89044at2"/>
<dbReference type="CDD" id="cd10446">
    <property type="entry name" value="GIY-YIG_unchar_1"/>
    <property type="match status" value="1"/>
</dbReference>
<organism evidence="1 2">
    <name type="scientific">Minwuia thermotolerans</name>
    <dbReference type="NCBI Taxonomy" id="2056226"/>
    <lineage>
        <taxon>Bacteria</taxon>
        <taxon>Pseudomonadati</taxon>
        <taxon>Pseudomonadota</taxon>
        <taxon>Alphaproteobacteria</taxon>
        <taxon>Minwuiales</taxon>
        <taxon>Minwuiaceae</taxon>
        <taxon>Minwuia</taxon>
    </lineage>
</organism>
<dbReference type="InterPro" id="IPR035901">
    <property type="entry name" value="GIY-YIG_endonuc_sf"/>
</dbReference>
<dbReference type="AlphaFoldDB" id="A0A2M9FY00"/>
<evidence type="ECO:0000313" key="1">
    <source>
        <dbReference type="EMBL" id="PJK28324.1"/>
    </source>
</evidence>
<accession>A0A2M9FY00</accession>
<protein>
    <recommendedName>
        <fullName evidence="3">GIY-YIG domain-containing protein</fullName>
    </recommendedName>
</protein>